<dbReference type="PROSITE" id="PS50977">
    <property type="entry name" value="HTH_TETR_2"/>
    <property type="match status" value="1"/>
</dbReference>
<feature type="DNA-binding region" description="H-T-H motif" evidence="2">
    <location>
        <begin position="34"/>
        <end position="53"/>
    </location>
</feature>
<feature type="domain" description="HTH tetR-type" evidence="3">
    <location>
        <begin position="11"/>
        <end position="71"/>
    </location>
</feature>
<proteinExistence type="predicted"/>
<dbReference type="InterPro" id="IPR050624">
    <property type="entry name" value="HTH-type_Tx_Regulator"/>
</dbReference>
<evidence type="ECO:0000259" key="3">
    <source>
        <dbReference type="PROSITE" id="PS50977"/>
    </source>
</evidence>
<protein>
    <submittedName>
        <fullName evidence="4">TetR/AcrR family transcriptional regulator</fullName>
    </submittedName>
</protein>
<reference evidence="4 5" key="1">
    <citation type="submission" date="2021-03" db="EMBL/GenBank/DDBJ databases">
        <title>Enterococcal diversity collection.</title>
        <authorList>
            <person name="Gilmore M.S."/>
            <person name="Schwartzman J."/>
            <person name="Van Tyne D."/>
            <person name="Martin M."/>
            <person name="Earl A.M."/>
            <person name="Manson A.L."/>
            <person name="Straub T."/>
            <person name="Salamzade R."/>
            <person name="Saavedra J."/>
            <person name="Lebreton F."/>
            <person name="Prichula J."/>
            <person name="Schaufler K."/>
            <person name="Gaca A."/>
            <person name="Sgardioli B."/>
            <person name="Wagenaar J."/>
            <person name="Strong T."/>
        </authorList>
    </citation>
    <scope>NUCLEOTIDE SEQUENCE [LARGE SCALE GENOMIC DNA]</scope>
    <source>
        <strain evidence="4 5">MJM16</strain>
    </source>
</reference>
<evidence type="ECO:0000256" key="1">
    <source>
        <dbReference type="ARBA" id="ARBA00023125"/>
    </source>
</evidence>
<dbReference type="Proteomes" id="UP000664495">
    <property type="component" value="Unassembled WGS sequence"/>
</dbReference>
<dbReference type="InterPro" id="IPR009057">
    <property type="entry name" value="Homeodomain-like_sf"/>
</dbReference>
<accession>A0ABS3HFN1</accession>
<dbReference type="Gene3D" id="1.10.357.10">
    <property type="entry name" value="Tetracycline Repressor, domain 2"/>
    <property type="match status" value="1"/>
</dbReference>
<keyword evidence="5" id="KW-1185">Reference proteome</keyword>
<evidence type="ECO:0000313" key="4">
    <source>
        <dbReference type="EMBL" id="MBO0452256.1"/>
    </source>
</evidence>
<dbReference type="Pfam" id="PF00440">
    <property type="entry name" value="TetR_N"/>
    <property type="match status" value="1"/>
</dbReference>
<dbReference type="InterPro" id="IPR001647">
    <property type="entry name" value="HTH_TetR"/>
</dbReference>
<dbReference type="SUPFAM" id="SSF46689">
    <property type="entry name" value="Homeodomain-like"/>
    <property type="match status" value="1"/>
</dbReference>
<dbReference type="PANTHER" id="PTHR43479:SF11">
    <property type="entry name" value="ACREF_ENVCD OPERON REPRESSOR-RELATED"/>
    <property type="match status" value="1"/>
</dbReference>
<dbReference type="PANTHER" id="PTHR43479">
    <property type="entry name" value="ACREF/ENVCD OPERON REPRESSOR-RELATED"/>
    <property type="match status" value="1"/>
</dbReference>
<evidence type="ECO:0000256" key="2">
    <source>
        <dbReference type="PROSITE-ProRule" id="PRU00335"/>
    </source>
</evidence>
<keyword evidence="1 2" id="KW-0238">DNA-binding</keyword>
<evidence type="ECO:0000313" key="5">
    <source>
        <dbReference type="Proteomes" id="UP000664495"/>
    </source>
</evidence>
<dbReference type="EMBL" id="JAFLVR010000020">
    <property type="protein sequence ID" value="MBO0452256.1"/>
    <property type="molecule type" value="Genomic_DNA"/>
</dbReference>
<name>A0ABS3HFN1_9ENTE</name>
<comment type="caution">
    <text evidence="4">The sequence shown here is derived from an EMBL/GenBank/DDBJ whole genome shotgun (WGS) entry which is preliminary data.</text>
</comment>
<sequence length="207" mass="23759">MPKIVTKEEKARLKEAMYVETIKLIKKKGLKRITVEDVIHAVGIAKGTFYNHYTSKEELLYDVIRKSEEQLFRQILAIDFQTGDFQIKLRKALNEIYLADSSIVLYLNPEDLNSLIQKLPDQTKKQQNEKQSTNFQRIVELLGIDQTDQQTFGVISYLMDCLHFTAANVDYGVAARQETLEIIIDALAAFLAKKKEDEGVQNENTND</sequence>
<dbReference type="RefSeq" id="WP_207108032.1">
    <property type="nucleotide sequence ID" value="NZ_JAFLVR010000020.1"/>
</dbReference>
<gene>
    <name evidence="4" type="ORF">JZO85_08250</name>
</gene>
<organism evidence="4 5">
    <name type="scientific">Candidatus Enterococcus murrayae</name>
    <dbReference type="NCBI Taxonomy" id="2815321"/>
    <lineage>
        <taxon>Bacteria</taxon>
        <taxon>Bacillati</taxon>
        <taxon>Bacillota</taxon>
        <taxon>Bacilli</taxon>
        <taxon>Lactobacillales</taxon>
        <taxon>Enterococcaceae</taxon>
        <taxon>Enterococcus</taxon>
    </lineage>
</organism>